<accession>A0A4R1HP37</accession>
<keyword evidence="2" id="KW-1185">Reference proteome</keyword>
<keyword evidence="1" id="KW-0436">Ligase</keyword>
<proteinExistence type="predicted"/>
<reference evidence="1 2" key="1">
    <citation type="submission" date="2019-03" db="EMBL/GenBank/DDBJ databases">
        <title>Genomic Encyclopedia of Type Strains, Phase IV (KMG-IV): sequencing the most valuable type-strain genomes for metagenomic binning, comparative biology and taxonomic classification.</title>
        <authorList>
            <person name="Goeker M."/>
        </authorList>
    </citation>
    <scope>NUCLEOTIDE SEQUENCE [LARGE SCALE GENOMIC DNA]</scope>
    <source>
        <strain evidence="1 2">DSM 19610</strain>
    </source>
</reference>
<dbReference type="RefSeq" id="WP_132973366.1">
    <property type="nucleotide sequence ID" value="NZ_SMFX01000001.1"/>
</dbReference>
<dbReference type="AlphaFoldDB" id="A0A4R1HP37"/>
<sequence>MIGKIGMFSRLLYNRQLSPKALQTLQLRKLQATVAQAYDQVPYYRHLLDEAGVTPGSIGKLDDLKKIPVSTKDDLRKAGKESLIAHNTDRKDLICVRTSGTSGKPFEVFITGRERKLRRLIDFRTLLNIGFRPRDHLVTLGPRIPIQRGLHERLGLFRTDQVDPLAPTAETLDQLGKLRPGFLWTYPSVFRSLLRNADQEILRKLRPHTLITSAETADPKLLRESWDGEDVAYYNFYGSIESGRIAWECPEHNGLHINADHVILELEPVSGLQHGIAAGLGHVVITTLNMRAMPFIRYRLGDLCSFVDSDCSCGSTWPTISAPIGRATSLAKLPSGRYIPAFEFTHMLRQIEWIDQFQVIQEASGSFTVNLVTTGPASDNETAQLRSRITKQLKEPVEINVRIVKQLQQNNYKLQDFLVRSADTP</sequence>
<dbReference type="OrthoDB" id="580775at2"/>
<dbReference type="InterPro" id="IPR042099">
    <property type="entry name" value="ANL_N_sf"/>
</dbReference>
<dbReference type="EMBL" id="SMFX01000001">
    <property type="protein sequence ID" value="TCK19042.1"/>
    <property type="molecule type" value="Genomic_DNA"/>
</dbReference>
<organism evidence="1 2">
    <name type="scientific">Thiogranum longum</name>
    <dbReference type="NCBI Taxonomy" id="1537524"/>
    <lineage>
        <taxon>Bacteria</taxon>
        <taxon>Pseudomonadati</taxon>
        <taxon>Pseudomonadota</taxon>
        <taxon>Gammaproteobacteria</taxon>
        <taxon>Chromatiales</taxon>
        <taxon>Ectothiorhodospiraceae</taxon>
        <taxon>Thiogranum</taxon>
    </lineage>
</organism>
<protein>
    <submittedName>
        <fullName evidence="1">Phenylacetate-CoA ligase</fullName>
    </submittedName>
</protein>
<dbReference type="InterPro" id="IPR053158">
    <property type="entry name" value="CapK_Type1_Caps_Biosynth"/>
</dbReference>
<dbReference type="PANTHER" id="PTHR36932:SF1">
    <property type="entry name" value="CAPSULAR POLYSACCHARIDE BIOSYNTHESIS PROTEIN"/>
    <property type="match status" value="1"/>
</dbReference>
<dbReference type="SUPFAM" id="SSF56801">
    <property type="entry name" value="Acetyl-CoA synthetase-like"/>
    <property type="match status" value="1"/>
</dbReference>
<evidence type="ECO:0000313" key="1">
    <source>
        <dbReference type="EMBL" id="TCK19042.1"/>
    </source>
</evidence>
<gene>
    <name evidence="1" type="ORF">DFR30_2335</name>
</gene>
<evidence type="ECO:0000313" key="2">
    <source>
        <dbReference type="Proteomes" id="UP000295707"/>
    </source>
</evidence>
<dbReference type="GO" id="GO:0016874">
    <property type="term" value="F:ligase activity"/>
    <property type="evidence" value="ECO:0007669"/>
    <property type="project" value="UniProtKB-KW"/>
</dbReference>
<dbReference type="PANTHER" id="PTHR36932">
    <property type="entry name" value="CAPSULAR POLYSACCHARIDE BIOSYNTHESIS PROTEIN"/>
    <property type="match status" value="1"/>
</dbReference>
<comment type="caution">
    <text evidence="1">The sequence shown here is derived from an EMBL/GenBank/DDBJ whole genome shotgun (WGS) entry which is preliminary data.</text>
</comment>
<dbReference type="Proteomes" id="UP000295707">
    <property type="component" value="Unassembled WGS sequence"/>
</dbReference>
<dbReference type="Gene3D" id="3.40.50.12780">
    <property type="entry name" value="N-terminal domain of ligase-like"/>
    <property type="match status" value="1"/>
</dbReference>
<name>A0A4R1HP37_9GAMM</name>